<feature type="compositionally biased region" description="Low complexity" evidence="6">
    <location>
        <begin position="606"/>
        <end position="618"/>
    </location>
</feature>
<evidence type="ECO:0000256" key="7">
    <source>
        <dbReference type="SAM" id="Phobius"/>
    </source>
</evidence>
<feature type="transmembrane region" description="Helical" evidence="7">
    <location>
        <begin position="316"/>
        <end position="334"/>
    </location>
</feature>
<dbReference type="NCBIfam" id="TIGR01297">
    <property type="entry name" value="CDF"/>
    <property type="match status" value="1"/>
</dbReference>
<evidence type="ECO:0000256" key="1">
    <source>
        <dbReference type="ARBA" id="ARBA00004141"/>
    </source>
</evidence>
<feature type="compositionally biased region" description="Low complexity" evidence="6">
    <location>
        <begin position="696"/>
        <end position="712"/>
    </location>
</feature>
<comment type="subcellular location">
    <subcellularLocation>
        <location evidence="1">Membrane</location>
        <topology evidence="1">Multi-pass membrane protein</topology>
    </subcellularLocation>
</comment>
<feature type="transmembrane region" description="Helical" evidence="7">
    <location>
        <begin position="291"/>
        <end position="310"/>
    </location>
</feature>
<evidence type="ECO:0000256" key="6">
    <source>
        <dbReference type="SAM" id="MobiDB-lite"/>
    </source>
</evidence>
<reference evidence="9 10" key="1">
    <citation type="submission" date="2016-10" db="EMBL/GenBank/DDBJ databases">
        <authorList>
            <person name="Cai Z."/>
        </authorList>
    </citation>
    <scope>NUCLEOTIDE SEQUENCE [LARGE SCALE GENOMIC DNA]</scope>
</reference>
<feature type="transmembrane region" description="Helical" evidence="7">
    <location>
        <begin position="198"/>
        <end position="222"/>
    </location>
</feature>
<dbReference type="GO" id="GO:0006829">
    <property type="term" value="P:zinc ion transport"/>
    <property type="evidence" value="ECO:0007669"/>
    <property type="project" value="InterPro"/>
</dbReference>
<dbReference type="Gene3D" id="1.20.1510.10">
    <property type="entry name" value="Cation efflux protein transmembrane domain"/>
    <property type="match status" value="1"/>
</dbReference>
<dbReference type="Pfam" id="PF01545">
    <property type="entry name" value="Cation_efflux"/>
    <property type="match status" value="1"/>
</dbReference>
<dbReference type="AlphaFoldDB" id="A0A383W2W9"/>
<dbReference type="GO" id="GO:0006882">
    <property type="term" value="P:intracellular zinc ion homeostasis"/>
    <property type="evidence" value="ECO:0007669"/>
    <property type="project" value="TreeGrafter"/>
</dbReference>
<dbReference type="STRING" id="3088.A0A383W2W9"/>
<feature type="transmembrane region" description="Helical" evidence="7">
    <location>
        <begin position="234"/>
        <end position="256"/>
    </location>
</feature>
<evidence type="ECO:0000256" key="2">
    <source>
        <dbReference type="ARBA" id="ARBA00022448"/>
    </source>
</evidence>
<keyword evidence="4 7" id="KW-1133">Transmembrane helix</keyword>
<evidence type="ECO:0000256" key="4">
    <source>
        <dbReference type="ARBA" id="ARBA00022989"/>
    </source>
</evidence>
<keyword evidence="10" id="KW-1185">Reference proteome</keyword>
<dbReference type="InterPro" id="IPR040177">
    <property type="entry name" value="SLC30A9"/>
</dbReference>
<organism evidence="9 10">
    <name type="scientific">Tetradesmus obliquus</name>
    <name type="common">Green alga</name>
    <name type="synonym">Acutodesmus obliquus</name>
    <dbReference type="NCBI Taxonomy" id="3088"/>
    <lineage>
        <taxon>Eukaryota</taxon>
        <taxon>Viridiplantae</taxon>
        <taxon>Chlorophyta</taxon>
        <taxon>core chlorophytes</taxon>
        <taxon>Chlorophyceae</taxon>
        <taxon>CS clade</taxon>
        <taxon>Sphaeropleales</taxon>
        <taxon>Scenedesmaceae</taxon>
        <taxon>Tetradesmus</taxon>
    </lineage>
</organism>
<feature type="region of interest" description="Disordered" evidence="6">
    <location>
        <begin position="883"/>
        <end position="916"/>
    </location>
</feature>
<sequence>MHSSAAVGHGLGSTAHSLQHSTASLPGRLAFPWLARAQLQQQHQQHQQHPQQRHYHGIRSSISNSSSINSSSSRTFLPPAPLLCHRGGNHWRQQQHIPHSAAGFTASSPAAAAMGPSDDDMDGPEGELHAVETAIRANALIFAAKLAVFFVSNSSAMLAEAVHSLVDIANQLLLRVGIMKAQKQPNEQHPYGYARDQFIWPLISAVGIFCCGAGVSFVHGVTGLLEAHREIGDLYWNFVVLGVSGVLESHSLMVAVNTLRRRAAQQGMSLLAYVKTGADPAAVAVMMEDGAAVAGLFIAGGCLALCQATGAVYWDAIGSIAVSALLGVVAVTLIQRNRKWLIGKSMPKAQEDTIMDHLANDRVIRQVSNIKSEELGVRQYRFQADIAFDGEELARRALDRCGRTRLFKALDAAVRRHDPHALDALLMQFAAVIVSTTGAEVDRLEREIMVSQLVPELWADGILTRPYGLWGLEGNGMFKALDAAVRRRDPHALDALLMQFAAVIVSTTGAEVDRLEREIIFAAVIVSTTGAEVDRLEREIMRLVPGTRWVDLETDRGKPARLTGAVAAAAAAAQQAHQQHLQQQTAAAAALVSGGAAAAAAAAVSSSSSDAQQQQQGSYTGRLPGPLDSINEQDHLADLEEYPLGSLMSFDSDTQDNVPEWIRAFAPAYDGVAAAAEAEDAAAAAAAAAMVLPQTPQQQQQQQQRMRLGQTGAAQGSGQLDAIESGLYEPTPYKPFCNAMLESLQSSPGSSSSSSSSVWDLKDPSAREAASRLQFADWHAAESLSPEHRRRSSSSNSEAAAAAVIQQLYGTSQPPAAGSSSSSSSKAAAAAAADAALDEEQWGEEEKRRLIHELHDLEDSVMGPEDVLYKPFCENMFQKLHPDQPRVLRSVQRRQQQQQQRRQQQQQEQEEKLEGS</sequence>
<dbReference type="EMBL" id="FNXT01001094">
    <property type="protein sequence ID" value="SZX71995.1"/>
    <property type="molecule type" value="Genomic_DNA"/>
</dbReference>
<proteinExistence type="predicted"/>
<dbReference type="GO" id="GO:0005783">
    <property type="term" value="C:endoplasmic reticulum"/>
    <property type="evidence" value="ECO:0007669"/>
    <property type="project" value="TreeGrafter"/>
</dbReference>
<dbReference type="PANTHER" id="PTHR13414:SF9">
    <property type="entry name" value="PROTON-COUPLED ZINC ANTIPORTER SLC30A9, MITOCHONDRIAL"/>
    <property type="match status" value="1"/>
</dbReference>
<dbReference type="InterPro" id="IPR027469">
    <property type="entry name" value="Cation_efflux_TMD_sf"/>
</dbReference>
<evidence type="ECO:0000313" key="10">
    <source>
        <dbReference type="Proteomes" id="UP000256970"/>
    </source>
</evidence>
<name>A0A383W2W9_TETOB</name>
<accession>A0A383W2W9</accession>
<feature type="compositionally biased region" description="Low complexity" evidence="6">
    <location>
        <begin position="893"/>
        <end position="907"/>
    </location>
</feature>
<feature type="region of interest" description="Disordered" evidence="6">
    <location>
        <begin position="696"/>
        <end position="717"/>
    </location>
</feature>
<dbReference type="Proteomes" id="UP000256970">
    <property type="component" value="Unassembled WGS sequence"/>
</dbReference>
<feature type="domain" description="Cation efflux protein transmembrane" evidence="8">
    <location>
        <begin position="135"/>
        <end position="339"/>
    </location>
</feature>
<dbReference type="SUPFAM" id="SSF161111">
    <property type="entry name" value="Cation efflux protein transmembrane domain-like"/>
    <property type="match status" value="1"/>
</dbReference>
<dbReference type="InterPro" id="IPR058533">
    <property type="entry name" value="Cation_efflux_TM"/>
</dbReference>
<keyword evidence="5 7" id="KW-0472">Membrane</keyword>
<feature type="region of interest" description="Disordered" evidence="6">
    <location>
        <begin position="606"/>
        <end position="630"/>
    </location>
</feature>
<evidence type="ECO:0000313" key="9">
    <source>
        <dbReference type="EMBL" id="SZX71995.1"/>
    </source>
</evidence>
<evidence type="ECO:0000256" key="3">
    <source>
        <dbReference type="ARBA" id="ARBA00022692"/>
    </source>
</evidence>
<protein>
    <recommendedName>
        <fullName evidence="8">Cation efflux protein transmembrane domain-containing protein</fullName>
    </recommendedName>
</protein>
<evidence type="ECO:0000256" key="5">
    <source>
        <dbReference type="ARBA" id="ARBA00023136"/>
    </source>
</evidence>
<dbReference type="InterPro" id="IPR002524">
    <property type="entry name" value="Cation_efflux"/>
</dbReference>
<dbReference type="PANTHER" id="PTHR13414">
    <property type="entry name" value="HUEL-CATION TRANSPORTER"/>
    <property type="match status" value="1"/>
</dbReference>
<gene>
    <name evidence="9" type="ORF">BQ4739_LOCUS12094</name>
</gene>
<evidence type="ECO:0000259" key="8">
    <source>
        <dbReference type="Pfam" id="PF01545"/>
    </source>
</evidence>
<dbReference type="GO" id="GO:0008324">
    <property type="term" value="F:monoatomic cation transmembrane transporter activity"/>
    <property type="evidence" value="ECO:0007669"/>
    <property type="project" value="InterPro"/>
</dbReference>
<dbReference type="GO" id="GO:0016020">
    <property type="term" value="C:membrane"/>
    <property type="evidence" value="ECO:0007669"/>
    <property type="project" value="UniProtKB-SubCell"/>
</dbReference>
<keyword evidence="2" id="KW-0813">Transport</keyword>
<keyword evidence="3 7" id="KW-0812">Transmembrane</keyword>